<evidence type="ECO:0000256" key="2">
    <source>
        <dbReference type="ARBA" id="ARBA00022723"/>
    </source>
</evidence>
<keyword evidence="5" id="KW-0804">Transcription</keyword>
<proteinExistence type="predicted"/>
<feature type="compositionally biased region" description="Low complexity" evidence="7">
    <location>
        <begin position="580"/>
        <end position="591"/>
    </location>
</feature>
<keyword evidence="2" id="KW-0479">Metal-binding</keyword>
<name>A0A5C3R019_9AGAR</name>
<organism evidence="9 10">
    <name type="scientific">Pterulicium gracile</name>
    <dbReference type="NCBI Taxonomy" id="1884261"/>
    <lineage>
        <taxon>Eukaryota</taxon>
        <taxon>Fungi</taxon>
        <taxon>Dikarya</taxon>
        <taxon>Basidiomycota</taxon>
        <taxon>Agaricomycotina</taxon>
        <taxon>Agaricomycetes</taxon>
        <taxon>Agaricomycetidae</taxon>
        <taxon>Agaricales</taxon>
        <taxon>Pleurotineae</taxon>
        <taxon>Pterulaceae</taxon>
        <taxon>Pterulicium</taxon>
    </lineage>
</organism>
<gene>
    <name evidence="9" type="ORF">BDV98DRAFT_616661</name>
</gene>
<evidence type="ECO:0000259" key="8">
    <source>
        <dbReference type="PROSITE" id="PS50048"/>
    </source>
</evidence>
<dbReference type="GO" id="GO:0005634">
    <property type="term" value="C:nucleus"/>
    <property type="evidence" value="ECO:0007669"/>
    <property type="project" value="UniProtKB-SubCell"/>
</dbReference>
<dbReference type="PANTHER" id="PTHR31845">
    <property type="entry name" value="FINGER DOMAIN PROTEIN, PUTATIVE-RELATED"/>
    <property type="match status" value="1"/>
</dbReference>
<dbReference type="Proteomes" id="UP000305067">
    <property type="component" value="Unassembled WGS sequence"/>
</dbReference>
<feature type="non-terminal residue" evidence="9">
    <location>
        <position position="1"/>
    </location>
</feature>
<keyword evidence="4" id="KW-0238">DNA-binding</keyword>
<evidence type="ECO:0000256" key="3">
    <source>
        <dbReference type="ARBA" id="ARBA00023015"/>
    </source>
</evidence>
<dbReference type="InterPro" id="IPR007219">
    <property type="entry name" value="XnlR_reg_dom"/>
</dbReference>
<dbReference type="GO" id="GO:0006351">
    <property type="term" value="P:DNA-templated transcription"/>
    <property type="evidence" value="ECO:0007669"/>
    <property type="project" value="InterPro"/>
</dbReference>
<evidence type="ECO:0000313" key="9">
    <source>
        <dbReference type="EMBL" id="TFL07626.1"/>
    </source>
</evidence>
<dbReference type="EMBL" id="ML178814">
    <property type="protein sequence ID" value="TFL07626.1"/>
    <property type="molecule type" value="Genomic_DNA"/>
</dbReference>
<dbReference type="STRING" id="1884261.A0A5C3R019"/>
<dbReference type="AlphaFoldDB" id="A0A5C3R019"/>
<dbReference type="CDD" id="cd00067">
    <property type="entry name" value="GAL4"/>
    <property type="match status" value="1"/>
</dbReference>
<protein>
    <submittedName>
        <fullName evidence="9">Fungal-specific transcription factor domain-containing protein</fullName>
    </submittedName>
</protein>
<comment type="subcellular location">
    <subcellularLocation>
        <location evidence="1">Nucleus</location>
    </subcellularLocation>
</comment>
<dbReference type="GO" id="GO:0000981">
    <property type="term" value="F:DNA-binding transcription factor activity, RNA polymerase II-specific"/>
    <property type="evidence" value="ECO:0007669"/>
    <property type="project" value="InterPro"/>
</dbReference>
<feature type="region of interest" description="Disordered" evidence="7">
    <location>
        <begin position="36"/>
        <end position="56"/>
    </location>
</feature>
<sequence>GACVHCKRLKVRCEPSTKPNICKRCELGGFDCQARSRKKRKPAPTQEDLQQRSRDQDQHIQDLLHRFDQLKTDAKVHQWVSAHNLNYAEDAVRRASSLSPRNSAATAARLDRSQQQSSRAPEIVRHCPLHADEIVDLFQIYFERINPFFSLLDPAYHTHSRLIWSCPFLFTVICAVASRYYAKRPGLYPLAMEFARDCAGKALVDGFKSIDICQAYLILAVYPVPKKKWADDRSWMLIGLACRLAMELGLYLECNPHDPSISSDEQLDRMRTWLTCYCVDGSHSTQFGKMPMLRPDDYTARHSSNWYKSSQLSFDIHLCAYVQIIFLIAQWREACENLQDANNVVATSLEYEERIARMMEHWVCVYAQESNHTGRCSTPNPSWSTYSYQTDIDKYRGNTTQLIAAYLRLVILSNGFQRAFKKGMSRDQPIVMQSMQTANAVIDIMVNTLYPAGHLRYGMEAHFLYVSFAAGFLINFLRPKFMPLLCNTQQRNIVVTVEHLISVLGSSDVALDCRHTPAIYSKFLLNQLNRYRPSEASVYRPDSNWEMGDLEFVPQYHQTREQSPPNAYLHSWPDSDANFPAGSPGSSTPGSDHYSGVVYQRHGEAEIDFSINHFVATVSGSPPSGQSNFQTNYSSTSTLTGWDQEPQVRGTFPAPYHEHSQYARYGR</sequence>
<dbReference type="Pfam" id="PF04082">
    <property type="entry name" value="Fungal_trans"/>
    <property type="match status" value="1"/>
</dbReference>
<dbReference type="Gene3D" id="4.10.240.10">
    <property type="entry name" value="Zn(2)-C6 fungal-type DNA-binding domain"/>
    <property type="match status" value="1"/>
</dbReference>
<dbReference type="SMART" id="SM00906">
    <property type="entry name" value="Fungal_trans"/>
    <property type="match status" value="1"/>
</dbReference>
<dbReference type="PANTHER" id="PTHR31845:SF19">
    <property type="entry name" value="TRANSCRIPTION FACTOR DOMAIN-CONTAINING PROTEIN"/>
    <property type="match status" value="1"/>
</dbReference>
<dbReference type="GO" id="GO:0000976">
    <property type="term" value="F:transcription cis-regulatory region binding"/>
    <property type="evidence" value="ECO:0007669"/>
    <property type="project" value="TreeGrafter"/>
</dbReference>
<dbReference type="PROSITE" id="PS00463">
    <property type="entry name" value="ZN2_CY6_FUNGAL_1"/>
    <property type="match status" value="1"/>
</dbReference>
<evidence type="ECO:0000256" key="6">
    <source>
        <dbReference type="ARBA" id="ARBA00023242"/>
    </source>
</evidence>
<keyword evidence="10" id="KW-1185">Reference proteome</keyword>
<dbReference type="OrthoDB" id="3163292at2759"/>
<dbReference type="CDD" id="cd12148">
    <property type="entry name" value="fungal_TF_MHR"/>
    <property type="match status" value="1"/>
</dbReference>
<evidence type="ECO:0000256" key="1">
    <source>
        <dbReference type="ARBA" id="ARBA00004123"/>
    </source>
</evidence>
<feature type="region of interest" description="Disordered" evidence="7">
    <location>
        <begin position="562"/>
        <end position="591"/>
    </location>
</feature>
<evidence type="ECO:0000256" key="7">
    <source>
        <dbReference type="SAM" id="MobiDB-lite"/>
    </source>
</evidence>
<dbReference type="Pfam" id="PF00172">
    <property type="entry name" value="Zn_clus"/>
    <property type="match status" value="1"/>
</dbReference>
<keyword evidence="3" id="KW-0805">Transcription regulation</keyword>
<dbReference type="SUPFAM" id="SSF57701">
    <property type="entry name" value="Zn2/Cys6 DNA-binding domain"/>
    <property type="match status" value="1"/>
</dbReference>
<keyword evidence="6" id="KW-0539">Nucleus</keyword>
<dbReference type="InterPro" id="IPR001138">
    <property type="entry name" value="Zn2Cys6_DnaBD"/>
</dbReference>
<reference evidence="9 10" key="1">
    <citation type="journal article" date="2019" name="Nat. Ecol. Evol.">
        <title>Megaphylogeny resolves global patterns of mushroom evolution.</title>
        <authorList>
            <person name="Varga T."/>
            <person name="Krizsan K."/>
            <person name="Foldi C."/>
            <person name="Dima B."/>
            <person name="Sanchez-Garcia M."/>
            <person name="Sanchez-Ramirez S."/>
            <person name="Szollosi G.J."/>
            <person name="Szarkandi J.G."/>
            <person name="Papp V."/>
            <person name="Albert L."/>
            <person name="Andreopoulos W."/>
            <person name="Angelini C."/>
            <person name="Antonin V."/>
            <person name="Barry K.W."/>
            <person name="Bougher N.L."/>
            <person name="Buchanan P."/>
            <person name="Buyck B."/>
            <person name="Bense V."/>
            <person name="Catcheside P."/>
            <person name="Chovatia M."/>
            <person name="Cooper J."/>
            <person name="Damon W."/>
            <person name="Desjardin D."/>
            <person name="Finy P."/>
            <person name="Geml J."/>
            <person name="Haridas S."/>
            <person name="Hughes K."/>
            <person name="Justo A."/>
            <person name="Karasinski D."/>
            <person name="Kautmanova I."/>
            <person name="Kiss B."/>
            <person name="Kocsube S."/>
            <person name="Kotiranta H."/>
            <person name="LaButti K.M."/>
            <person name="Lechner B.E."/>
            <person name="Liimatainen K."/>
            <person name="Lipzen A."/>
            <person name="Lukacs Z."/>
            <person name="Mihaltcheva S."/>
            <person name="Morgado L.N."/>
            <person name="Niskanen T."/>
            <person name="Noordeloos M.E."/>
            <person name="Ohm R.A."/>
            <person name="Ortiz-Santana B."/>
            <person name="Ovrebo C."/>
            <person name="Racz N."/>
            <person name="Riley R."/>
            <person name="Savchenko A."/>
            <person name="Shiryaev A."/>
            <person name="Soop K."/>
            <person name="Spirin V."/>
            <person name="Szebenyi C."/>
            <person name="Tomsovsky M."/>
            <person name="Tulloss R.E."/>
            <person name="Uehling J."/>
            <person name="Grigoriev I.V."/>
            <person name="Vagvolgyi C."/>
            <person name="Papp T."/>
            <person name="Martin F.M."/>
            <person name="Miettinen O."/>
            <person name="Hibbett D.S."/>
            <person name="Nagy L.G."/>
        </authorList>
    </citation>
    <scope>NUCLEOTIDE SEQUENCE [LARGE SCALE GENOMIC DNA]</scope>
    <source>
        <strain evidence="9 10">CBS 309.79</strain>
    </source>
</reference>
<accession>A0A5C3R019</accession>
<feature type="domain" description="Zn(2)-C6 fungal-type" evidence="8">
    <location>
        <begin position="2"/>
        <end position="32"/>
    </location>
</feature>
<evidence type="ECO:0000313" key="10">
    <source>
        <dbReference type="Proteomes" id="UP000305067"/>
    </source>
</evidence>
<dbReference type="InterPro" id="IPR051089">
    <property type="entry name" value="prtT"/>
</dbReference>
<dbReference type="InterPro" id="IPR036864">
    <property type="entry name" value="Zn2-C6_fun-type_DNA-bd_sf"/>
</dbReference>
<evidence type="ECO:0000256" key="4">
    <source>
        <dbReference type="ARBA" id="ARBA00023125"/>
    </source>
</evidence>
<evidence type="ECO:0000256" key="5">
    <source>
        <dbReference type="ARBA" id="ARBA00023163"/>
    </source>
</evidence>
<dbReference type="GO" id="GO:0008270">
    <property type="term" value="F:zinc ion binding"/>
    <property type="evidence" value="ECO:0007669"/>
    <property type="project" value="InterPro"/>
</dbReference>
<feature type="region of interest" description="Disordered" evidence="7">
    <location>
        <begin position="98"/>
        <end position="119"/>
    </location>
</feature>
<dbReference type="PROSITE" id="PS50048">
    <property type="entry name" value="ZN2_CY6_FUNGAL_2"/>
    <property type="match status" value="1"/>
</dbReference>